<dbReference type="Proteomes" id="UP001549307">
    <property type="component" value="Unassembled WGS sequence"/>
</dbReference>
<evidence type="ECO:0000256" key="1">
    <source>
        <dbReference type="SAM" id="Phobius"/>
    </source>
</evidence>
<comment type="caution">
    <text evidence="2">The sequence shown here is derived from an EMBL/GenBank/DDBJ whole genome shotgun (WGS) entry which is preliminary data.</text>
</comment>
<protein>
    <recommendedName>
        <fullName evidence="4">DUF202 domain-containing protein</fullName>
    </recommendedName>
</protein>
<evidence type="ECO:0000313" key="2">
    <source>
        <dbReference type="EMBL" id="MET4541670.1"/>
    </source>
</evidence>
<accession>A0ABV2PA61</accession>
<proteinExistence type="predicted"/>
<evidence type="ECO:0008006" key="4">
    <source>
        <dbReference type="Google" id="ProtNLM"/>
    </source>
</evidence>
<feature type="transmembrane region" description="Helical" evidence="1">
    <location>
        <begin position="35"/>
        <end position="52"/>
    </location>
</feature>
<keyword evidence="1" id="KW-1133">Transmembrane helix</keyword>
<dbReference type="EMBL" id="JBEPSN010000009">
    <property type="protein sequence ID" value="MET4541670.1"/>
    <property type="molecule type" value="Genomic_DNA"/>
</dbReference>
<name>A0ABV2PA61_9MICC</name>
<evidence type="ECO:0000313" key="3">
    <source>
        <dbReference type="Proteomes" id="UP001549307"/>
    </source>
</evidence>
<dbReference type="RefSeq" id="WP_354231640.1">
    <property type="nucleotide sequence ID" value="NZ_JBEPSN010000009.1"/>
</dbReference>
<reference evidence="2 3" key="1">
    <citation type="submission" date="2024-06" db="EMBL/GenBank/DDBJ databases">
        <title>Sorghum-associated microbial communities from plants grown in Nebraska, USA.</title>
        <authorList>
            <person name="Schachtman D."/>
        </authorList>
    </citation>
    <scope>NUCLEOTIDE SEQUENCE [LARGE SCALE GENOMIC DNA]</scope>
    <source>
        <strain evidence="2 3">3552</strain>
    </source>
</reference>
<dbReference type="GeneID" id="92754395"/>
<feature type="transmembrane region" description="Helical" evidence="1">
    <location>
        <begin position="58"/>
        <end position="80"/>
    </location>
</feature>
<keyword evidence="1" id="KW-0812">Transmembrane</keyword>
<feature type="transmembrane region" description="Helical" evidence="1">
    <location>
        <begin position="122"/>
        <end position="140"/>
    </location>
</feature>
<feature type="transmembrane region" description="Helical" evidence="1">
    <location>
        <begin position="92"/>
        <end position="116"/>
    </location>
</feature>
<gene>
    <name evidence="2" type="ORF">ABIE37_003468</name>
</gene>
<keyword evidence="3" id="KW-1185">Reference proteome</keyword>
<keyword evidence="1" id="KW-0472">Membrane</keyword>
<sequence>MENVNGGTEATAARKAFEMLRQDTSRAAQRARAPFWYRFGFALAVVAFVRAFGLEGSAFILVTSISAAAAVGLGLVRPWVTKTRADPWADSLALRWGLLQTAAVLVFGAAGILLFTITKEEWVLWLGSVLAGAACLWSSARMENALADSIRENR</sequence>
<organism evidence="2 3">
    <name type="scientific">Arthrobacter bambusae</name>
    <dbReference type="NCBI Taxonomy" id="1338426"/>
    <lineage>
        <taxon>Bacteria</taxon>
        <taxon>Bacillati</taxon>
        <taxon>Actinomycetota</taxon>
        <taxon>Actinomycetes</taxon>
        <taxon>Micrococcales</taxon>
        <taxon>Micrococcaceae</taxon>
        <taxon>Arthrobacter</taxon>
    </lineage>
</organism>